<evidence type="ECO:0000259" key="8">
    <source>
        <dbReference type="Pfam" id="PF21317"/>
    </source>
</evidence>
<feature type="active site" description="Proton donor" evidence="4">
    <location>
        <position position="181"/>
    </location>
</feature>
<dbReference type="SUPFAM" id="SSF49785">
    <property type="entry name" value="Galactose-binding domain-like"/>
    <property type="match status" value="1"/>
</dbReference>
<comment type="similarity">
    <text evidence="1 5">Belongs to the glycosyl hydrolase 35 family.</text>
</comment>
<dbReference type="GO" id="GO:0005975">
    <property type="term" value="P:carbohydrate metabolic process"/>
    <property type="evidence" value="ECO:0007669"/>
    <property type="project" value="InterPro"/>
</dbReference>
<dbReference type="Gene3D" id="3.20.20.80">
    <property type="entry name" value="Glycosidases"/>
    <property type="match status" value="1"/>
</dbReference>
<keyword evidence="2" id="KW-0378">Hydrolase</keyword>
<evidence type="ECO:0000256" key="6">
    <source>
        <dbReference type="SAM" id="SignalP"/>
    </source>
</evidence>
<dbReference type="PIRSF" id="PIRSF006336">
    <property type="entry name" value="B-gal"/>
    <property type="match status" value="1"/>
</dbReference>
<dbReference type="Proteomes" id="UP001139450">
    <property type="component" value="Unassembled WGS sequence"/>
</dbReference>
<feature type="domain" description="Glycoside hydrolase 35 catalytic" evidence="7">
    <location>
        <begin position="34"/>
        <end position="348"/>
    </location>
</feature>
<evidence type="ECO:0000259" key="7">
    <source>
        <dbReference type="Pfam" id="PF01301"/>
    </source>
</evidence>
<evidence type="ECO:0000256" key="3">
    <source>
        <dbReference type="ARBA" id="ARBA00023295"/>
    </source>
</evidence>
<keyword evidence="3" id="KW-0326">Glycosidase</keyword>
<dbReference type="EMBL" id="JALJEJ010000002">
    <property type="protein sequence ID" value="MCJ8208860.1"/>
    <property type="molecule type" value="Genomic_DNA"/>
</dbReference>
<dbReference type="InterPro" id="IPR048913">
    <property type="entry name" value="BetaGal_gal-bd"/>
</dbReference>
<comment type="caution">
    <text evidence="10">The sequence shown here is derived from an EMBL/GenBank/DDBJ whole genome shotgun (WGS) entry which is preliminary data.</text>
</comment>
<dbReference type="Gene3D" id="2.60.120.260">
    <property type="entry name" value="Galactose-binding domain-like"/>
    <property type="match status" value="2"/>
</dbReference>
<keyword evidence="6" id="KW-0732">Signal</keyword>
<reference evidence="10" key="1">
    <citation type="submission" date="2022-04" db="EMBL/GenBank/DDBJ databases">
        <title>Mucilaginibacter sp. RS28 isolated from freshwater.</title>
        <authorList>
            <person name="Ko S.-R."/>
        </authorList>
    </citation>
    <scope>NUCLEOTIDE SEQUENCE</scope>
    <source>
        <strain evidence="10">RS28</strain>
    </source>
</reference>
<evidence type="ECO:0000313" key="10">
    <source>
        <dbReference type="EMBL" id="MCJ8208860.1"/>
    </source>
</evidence>
<feature type="domain" description="Beta-galactosidase 1-like first all-beta" evidence="8">
    <location>
        <begin position="392"/>
        <end position="502"/>
    </location>
</feature>
<feature type="active site" description="Nucleophile" evidence="4">
    <location>
        <position position="256"/>
    </location>
</feature>
<dbReference type="GO" id="GO:0004565">
    <property type="term" value="F:beta-galactosidase activity"/>
    <property type="evidence" value="ECO:0007669"/>
    <property type="project" value="InterPro"/>
</dbReference>
<name>A0A9X2B8M6_9SPHI</name>
<dbReference type="InterPro" id="IPR008979">
    <property type="entry name" value="Galactose-bd-like_sf"/>
</dbReference>
<accession>A0A9X2B8M6</accession>
<dbReference type="AlphaFoldDB" id="A0A9X2B8M6"/>
<dbReference type="InterPro" id="IPR001944">
    <property type="entry name" value="Glycoside_Hdrlase_35"/>
</dbReference>
<organism evidence="10 11">
    <name type="scientific">Mucilaginibacter straminoryzae</name>
    <dbReference type="NCBI Taxonomy" id="2932774"/>
    <lineage>
        <taxon>Bacteria</taxon>
        <taxon>Pseudomonadati</taxon>
        <taxon>Bacteroidota</taxon>
        <taxon>Sphingobacteriia</taxon>
        <taxon>Sphingobacteriales</taxon>
        <taxon>Sphingobacteriaceae</taxon>
        <taxon>Mucilaginibacter</taxon>
    </lineage>
</organism>
<evidence type="ECO:0000313" key="11">
    <source>
        <dbReference type="Proteomes" id="UP001139450"/>
    </source>
</evidence>
<dbReference type="SUPFAM" id="SSF51445">
    <property type="entry name" value="(Trans)glycosidases"/>
    <property type="match status" value="1"/>
</dbReference>
<feature type="chain" id="PRO_5040965451" evidence="6">
    <location>
        <begin position="22"/>
        <end position="607"/>
    </location>
</feature>
<protein>
    <submittedName>
        <fullName evidence="10">Beta-galactosidase</fullName>
    </submittedName>
</protein>
<dbReference type="InterPro" id="IPR026283">
    <property type="entry name" value="B-gal_1-like"/>
</dbReference>
<dbReference type="InterPro" id="IPR048912">
    <property type="entry name" value="BetaGal1-like_ABD1"/>
</dbReference>
<dbReference type="RefSeq" id="WP_245128696.1">
    <property type="nucleotide sequence ID" value="NZ_JALJEJ010000002.1"/>
</dbReference>
<dbReference type="Pfam" id="PF21467">
    <property type="entry name" value="BetaGal_gal-bd"/>
    <property type="match status" value="1"/>
</dbReference>
<proteinExistence type="inferred from homology"/>
<evidence type="ECO:0000259" key="9">
    <source>
        <dbReference type="Pfam" id="PF21467"/>
    </source>
</evidence>
<evidence type="ECO:0000256" key="4">
    <source>
        <dbReference type="PIRSR" id="PIRSR006336-1"/>
    </source>
</evidence>
<dbReference type="InterPro" id="IPR017853">
    <property type="entry name" value="GH"/>
</dbReference>
<dbReference type="PANTHER" id="PTHR23421">
    <property type="entry name" value="BETA-GALACTOSIDASE RELATED"/>
    <property type="match status" value="1"/>
</dbReference>
<dbReference type="InterPro" id="IPR031330">
    <property type="entry name" value="Gly_Hdrlase_35_cat"/>
</dbReference>
<gene>
    <name evidence="10" type="ORF">MUY27_04015</name>
</gene>
<dbReference type="PRINTS" id="PR00742">
    <property type="entry name" value="GLHYDRLASE35"/>
</dbReference>
<feature type="domain" description="Beta-galactosidase galactose-binding" evidence="9">
    <location>
        <begin position="526"/>
        <end position="580"/>
    </location>
</feature>
<dbReference type="Pfam" id="PF01301">
    <property type="entry name" value="Glyco_hydro_35"/>
    <property type="match status" value="1"/>
</dbReference>
<evidence type="ECO:0000256" key="1">
    <source>
        <dbReference type="ARBA" id="ARBA00009809"/>
    </source>
</evidence>
<feature type="signal peptide" evidence="6">
    <location>
        <begin position="1"/>
        <end position="21"/>
    </location>
</feature>
<evidence type="ECO:0000256" key="2">
    <source>
        <dbReference type="ARBA" id="ARBA00022801"/>
    </source>
</evidence>
<dbReference type="Pfam" id="PF21317">
    <property type="entry name" value="BetaGal_ABD_1"/>
    <property type="match status" value="1"/>
</dbReference>
<keyword evidence="11" id="KW-1185">Reference proteome</keyword>
<evidence type="ECO:0000256" key="5">
    <source>
        <dbReference type="RuleBase" id="RU003679"/>
    </source>
</evidence>
<sequence length="607" mass="67938">MKSFILALLTVILFAGGRAQAQPKHQFTLGNTDFLLDGKPFQMISGELHYPRIPREAWRDRMKMAKAMGLNTIGTYVFWNLHEPQKGVFDFSGNNDIVEFIKIAQQEGLWVILRPSPYVCAEWEFGGYPYWLENEKGLVVRSKNPQYLKEYESYIKELGKKLAPYQINHGGNILMIQIENEYGSYGSDKEYLAINQKMFKEAGFDGLLYTCDPAADLVKGHLPGLLPAVNGLDNPAKVKELINDNHGGKGPYYIAEWYPAWFDWWGTKHHTVPAEQYTGKLDSVLAAGISINMYMFHGGTTRGFMNGANYSDGKAYEPQISSYDYDAPLDEAGNATPKFWAFRNVIQKHLAAGVKLPEVPKAKPTIAIPAITLKNVADLNSLKLKGANSVSPLTFEDLKLDYGYMLYHTTIKGGKSGTLKIKELRDYAVVMINGKTVGTLDRRTGLDSMAISLPAGNVALDILVENLGRINFGKYLLQNKKGIVGKVIFDGKEVKNWQNNPIPVKKVDGYAAKATQSKAVAPVMKSGTFNLSSLGDTYLDMSNWGKGVVWINGHNLGRYWKVGPQQTLYVPREWLHHGKNQILVFEMLKPQNNRISAIDKPILDQLQ</sequence>